<dbReference type="GO" id="GO:0016757">
    <property type="term" value="F:glycosyltransferase activity"/>
    <property type="evidence" value="ECO:0007669"/>
    <property type="project" value="InterPro"/>
</dbReference>
<dbReference type="InterPro" id="IPR001296">
    <property type="entry name" value="Glyco_trans_1"/>
</dbReference>
<dbReference type="Pfam" id="PF00534">
    <property type="entry name" value="Glycos_transf_1"/>
    <property type="match status" value="1"/>
</dbReference>
<evidence type="ECO:0000259" key="1">
    <source>
        <dbReference type="Pfam" id="PF00534"/>
    </source>
</evidence>
<dbReference type="AlphaFoldDB" id="A0A6J7MKE3"/>
<feature type="domain" description="Glycosyl transferase family 1" evidence="1">
    <location>
        <begin position="3"/>
        <end position="130"/>
    </location>
</feature>
<dbReference type="EMBL" id="CAFBOG010000069">
    <property type="protein sequence ID" value="CAB4978909.1"/>
    <property type="molecule type" value="Genomic_DNA"/>
</dbReference>
<organism evidence="2">
    <name type="scientific">freshwater metagenome</name>
    <dbReference type="NCBI Taxonomy" id="449393"/>
    <lineage>
        <taxon>unclassified sequences</taxon>
        <taxon>metagenomes</taxon>
        <taxon>ecological metagenomes</taxon>
    </lineage>
</organism>
<dbReference type="Gene3D" id="3.40.50.2000">
    <property type="entry name" value="Glycogen Phosphorylase B"/>
    <property type="match status" value="1"/>
</dbReference>
<accession>A0A6J7MKE3</accession>
<reference evidence="2" key="1">
    <citation type="submission" date="2020-05" db="EMBL/GenBank/DDBJ databases">
        <authorList>
            <person name="Chiriac C."/>
            <person name="Salcher M."/>
            <person name="Ghai R."/>
            <person name="Kavagutti S V."/>
        </authorList>
    </citation>
    <scope>NUCLEOTIDE SEQUENCE</scope>
</reference>
<dbReference type="PANTHER" id="PTHR12526">
    <property type="entry name" value="GLYCOSYLTRANSFERASE"/>
    <property type="match status" value="1"/>
</dbReference>
<dbReference type="SUPFAM" id="SSF53756">
    <property type="entry name" value="UDP-Glycosyltransferase/glycogen phosphorylase"/>
    <property type="match status" value="1"/>
</dbReference>
<proteinExistence type="predicted"/>
<gene>
    <name evidence="2" type="ORF">UFOPK3914_00912</name>
</gene>
<sequence>MAPAKGVDTAIRVARAAGLPLRIAAKMSQPEEHQYFEESVRPLLGGDIVFMGELGFSDKVELLGNARALLNPIDWPEPFGMVMIEALACSTPVVARRRGSVAEILQDGLTGYICDTEVELVEAVQQISTLDRYACRQSVEQNFSSKRMVDDHLDFYQSVLKPERTIDLRKTPSDRADLAHGLRGAEPLFQWA</sequence>
<evidence type="ECO:0000313" key="2">
    <source>
        <dbReference type="EMBL" id="CAB4978909.1"/>
    </source>
</evidence>
<dbReference type="PANTHER" id="PTHR12526:SF595">
    <property type="entry name" value="BLL5217 PROTEIN"/>
    <property type="match status" value="1"/>
</dbReference>
<protein>
    <submittedName>
        <fullName evidence="2">Unannotated protein</fullName>
    </submittedName>
</protein>
<name>A0A6J7MKE3_9ZZZZ</name>